<reference evidence="1 2" key="1">
    <citation type="journal article" date="2017" name="Mol. Plant">
        <title>The Genome of Medicinal Plant Macleaya cordata Provides New Insights into Benzylisoquinoline Alkaloids Metabolism.</title>
        <authorList>
            <person name="Liu X."/>
            <person name="Liu Y."/>
            <person name="Huang P."/>
            <person name="Ma Y."/>
            <person name="Qing Z."/>
            <person name="Tang Q."/>
            <person name="Cao H."/>
            <person name="Cheng P."/>
            <person name="Zheng Y."/>
            <person name="Yuan Z."/>
            <person name="Zhou Y."/>
            <person name="Liu J."/>
            <person name="Tang Z."/>
            <person name="Zhuo Y."/>
            <person name="Zhang Y."/>
            <person name="Yu L."/>
            <person name="Huang J."/>
            <person name="Yang P."/>
            <person name="Peng Q."/>
            <person name="Zhang J."/>
            <person name="Jiang W."/>
            <person name="Zhang Z."/>
            <person name="Lin K."/>
            <person name="Ro D.K."/>
            <person name="Chen X."/>
            <person name="Xiong X."/>
            <person name="Shang Y."/>
            <person name="Huang S."/>
            <person name="Zeng J."/>
        </authorList>
    </citation>
    <scope>NUCLEOTIDE SEQUENCE [LARGE SCALE GENOMIC DNA]</scope>
    <source>
        <strain evidence="2">cv. BLH2017</strain>
        <tissue evidence="1">Root</tissue>
    </source>
</reference>
<dbReference type="OrthoDB" id="361580at2759"/>
<name>A0A200PUH7_MACCD</name>
<dbReference type="EMBL" id="MVGT01004035">
    <property type="protein sequence ID" value="OVA01870.1"/>
    <property type="molecule type" value="Genomic_DNA"/>
</dbReference>
<gene>
    <name evidence="1" type="ORF">BVC80_9079g4</name>
</gene>
<evidence type="ECO:0000313" key="2">
    <source>
        <dbReference type="Proteomes" id="UP000195402"/>
    </source>
</evidence>
<dbReference type="AlphaFoldDB" id="A0A200PUH7"/>
<dbReference type="STRING" id="56857.A0A200PUH7"/>
<evidence type="ECO:0000313" key="1">
    <source>
        <dbReference type="EMBL" id="OVA01870.1"/>
    </source>
</evidence>
<dbReference type="InParanoid" id="A0A200PUH7"/>
<accession>A0A200PUH7</accession>
<dbReference type="Proteomes" id="UP000195402">
    <property type="component" value="Unassembled WGS sequence"/>
</dbReference>
<comment type="caution">
    <text evidence="1">The sequence shown here is derived from an EMBL/GenBank/DDBJ whole genome shotgun (WGS) entry which is preliminary data.</text>
</comment>
<organism evidence="1 2">
    <name type="scientific">Macleaya cordata</name>
    <name type="common">Five-seeded plume-poppy</name>
    <name type="synonym">Bocconia cordata</name>
    <dbReference type="NCBI Taxonomy" id="56857"/>
    <lineage>
        <taxon>Eukaryota</taxon>
        <taxon>Viridiplantae</taxon>
        <taxon>Streptophyta</taxon>
        <taxon>Embryophyta</taxon>
        <taxon>Tracheophyta</taxon>
        <taxon>Spermatophyta</taxon>
        <taxon>Magnoliopsida</taxon>
        <taxon>Ranunculales</taxon>
        <taxon>Papaveraceae</taxon>
        <taxon>Papaveroideae</taxon>
        <taxon>Macleaya</taxon>
    </lineage>
</organism>
<sequence>MKYEKWKISCFRHEESSSGELDSELIKEKLPEELAELKSDREIVVKKDLISSLRAAAEAVFRVSGKPWTVPWTAETIIQVDGIHSMDA</sequence>
<protein>
    <submittedName>
        <fullName evidence="1">Uncharacterized protein</fullName>
    </submittedName>
</protein>
<keyword evidence="2" id="KW-1185">Reference proteome</keyword>
<proteinExistence type="predicted"/>